<protein>
    <submittedName>
        <fullName evidence="1">Uncharacterized protein</fullName>
    </submittedName>
</protein>
<evidence type="ECO:0000313" key="1">
    <source>
        <dbReference type="EMBL" id="KAK6638680.1"/>
    </source>
</evidence>
<comment type="caution">
    <text evidence="1">The sequence shown here is derived from an EMBL/GenBank/DDBJ whole genome shotgun (WGS) entry which is preliminary data.</text>
</comment>
<name>A0AAN8P4V1_POLSC</name>
<reference evidence="1 2" key="1">
    <citation type="submission" date="2023-10" db="EMBL/GenBank/DDBJ databases">
        <title>Genomes of two closely related lineages of the louse Polyplax serrata with different host specificities.</title>
        <authorList>
            <person name="Martinu J."/>
            <person name="Tarabai H."/>
            <person name="Stefka J."/>
            <person name="Hypsa V."/>
        </authorList>
    </citation>
    <scope>NUCLEOTIDE SEQUENCE [LARGE SCALE GENOMIC DNA]</scope>
    <source>
        <strain evidence="1">HR10_N</strain>
    </source>
</reference>
<sequence length="83" mass="9131">MGDKGGPENIGWTWTSMNRITVDDCPLNDSIGGKVKGTIENAGVQLPGASHFRWHSGVPQKKIKQFGNFVEAAENLFLRFTVK</sequence>
<dbReference type="Proteomes" id="UP001372834">
    <property type="component" value="Unassembled WGS sequence"/>
</dbReference>
<accession>A0AAN8P4V1</accession>
<dbReference type="EMBL" id="JAWJWE010000003">
    <property type="protein sequence ID" value="KAK6638680.1"/>
    <property type="molecule type" value="Genomic_DNA"/>
</dbReference>
<evidence type="ECO:0000313" key="2">
    <source>
        <dbReference type="Proteomes" id="UP001372834"/>
    </source>
</evidence>
<proteinExistence type="predicted"/>
<gene>
    <name evidence="1" type="ORF">RUM43_006947</name>
</gene>
<organism evidence="1 2">
    <name type="scientific">Polyplax serrata</name>
    <name type="common">Common mouse louse</name>
    <dbReference type="NCBI Taxonomy" id="468196"/>
    <lineage>
        <taxon>Eukaryota</taxon>
        <taxon>Metazoa</taxon>
        <taxon>Ecdysozoa</taxon>
        <taxon>Arthropoda</taxon>
        <taxon>Hexapoda</taxon>
        <taxon>Insecta</taxon>
        <taxon>Pterygota</taxon>
        <taxon>Neoptera</taxon>
        <taxon>Paraneoptera</taxon>
        <taxon>Psocodea</taxon>
        <taxon>Troctomorpha</taxon>
        <taxon>Phthiraptera</taxon>
        <taxon>Anoplura</taxon>
        <taxon>Polyplacidae</taxon>
        <taxon>Polyplax</taxon>
    </lineage>
</organism>
<dbReference type="AlphaFoldDB" id="A0AAN8P4V1"/>